<proteinExistence type="predicted"/>
<accession>A0ABV5J5N8</accession>
<gene>
    <name evidence="1" type="ORF">ACFFUR_05530</name>
</gene>
<name>A0ABV5J5N8_9BACT</name>
<dbReference type="Proteomes" id="UP001589654">
    <property type="component" value="Unassembled WGS sequence"/>
</dbReference>
<evidence type="ECO:0000313" key="2">
    <source>
        <dbReference type="Proteomes" id="UP001589654"/>
    </source>
</evidence>
<evidence type="ECO:0000313" key="1">
    <source>
        <dbReference type="EMBL" id="MFB9211259.1"/>
    </source>
</evidence>
<sequence length="664" mass="75144">MTHQAALANKEEKIDELINALESATILTKADKAQHLMGQIDLATESTDGVELVYQKIGKMTKAGIFKKSPWEDASKLVSGLVNGTLKSGHPNSTMELLSELRLMAIAKGKITLNEVSKEEARDFIQEVIVSNLEFVFQEPLEETRLAMNNHELNKVHSLFVFLTENTGLGSIKEKLAEELILICEQRPVVTENQRKIIALIKEKIDLNPNRTEDVPLLEFQRSIYSPTKRCRGIDIKAYQKLIEGLELKELEEEIREMGRSMAKFGLVSDYHGVLLLFLIKKRYFSLVPKCLALDEGGEAEWNSSVDFVSKIILETVHPYNAQCIYGISRMLELGLFTREAVRSGLSNLLMIKINPKVEERILKSTRKPIKGISAKNYLLGGLLRILGQPLGVGQGSNPTCQSARGISMWSQHAPAKLIHMVHTAAVYNDLTFRFEDKEVRFSMTGKGLVDVLDYNLDAVSVTLVPMLDRIYNEMMRLASGRAEDPHKWVNPALYGQWIPIGFASAYDYLSNSILDFNGFVRVFYAMGHPKFNGGHRLVYPNPVGIFITSSKGEMLGFHAVSLLRVDKDLNGKYRAYFLNPNNEGRQNWGQNIEPSVYGHGEKHGESSLLFHEFAARVYAFHFNRMEALDKMENVPDNEVQKVRKLAEESWGKSYVWLETKKKW</sequence>
<organism evidence="1 2">
    <name type="scientific">Echinicola jeungdonensis</name>
    <dbReference type="NCBI Taxonomy" id="709343"/>
    <lineage>
        <taxon>Bacteria</taxon>
        <taxon>Pseudomonadati</taxon>
        <taxon>Bacteroidota</taxon>
        <taxon>Cytophagia</taxon>
        <taxon>Cytophagales</taxon>
        <taxon>Cyclobacteriaceae</taxon>
        <taxon>Echinicola</taxon>
    </lineage>
</organism>
<keyword evidence="2" id="KW-1185">Reference proteome</keyword>
<reference evidence="1 2" key="1">
    <citation type="submission" date="2024-09" db="EMBL/GenBank/DDBJ databases">
        <authorList>
            <person name="Sun Q."/>
            <person name="Mori K."/>
        </authorList>
    </citation>
    <scope>NUCLEOTIDE SEQUENCE [LARGE SCALE GENOMIC DNA]</scope>
    <source>
        <strain evidence="1 2">CECT 7682</strain>
    </source>
</reference>
<comment type="caution">
    <text evidence="1">The sequence shown here is derived from an EMBL/GenBank/DDBJ whole genome shotgun (WGS) entry which is preliminary data.</text>
</comment>
<dbReference type="RefSeq" id="WP_379945370.1">
    <property type="nucleotide sequence ID" value="NZ_JBHMEW010000045.1"/>
</dbReference>
<dbReference type="EMBL" id="JBHMEW010000045">
    <property type="protein sequence ID" value="MFB9211259.1"/>
    <property type="molecule type" value="Genomic_DNA"/>
</dbReference>
<protein>
    <submittedName>
        <fullName evidence="1">Uncharacterized protein</fullName>
    </submittedName>
</protein>